<dbReference type="InterPro" id="IPR018389">
    <property type="entry name" value="DctP_fam"/>
</dbReference>
<evidence type="ECO:0000313" key="6">
    <source>
        <dbReference type="Proteomes" id="UP000192330"/>
    </source>
</evidence>
<name>A0A1W2DC23_9RHOB</name>
<dbReference type="Proteomes" id="UP000192330">
    <property type="component" value="Unassembled WGS sequence"/>
</dbReference>
<dbReference type="Pfam" id="PF03480">
    <property type="entry name" value="DctP"/>
    <property type="match status" value="1"/>
</dbReference>
<evidence type="ECO:0000256" key="2">
    <source>
        <dbReference type="ARBA" id="ARBA00022729"/>
    </source>
</evidence>
<dbReference type="RefSeq" id="WP_084353635.1">
    <property type="nucleotide sequence ID" value="NZ_FWYD01000012.1"/>
</dbReference>
<dbReference type="InterPro" id="IPR038404">
    <property type="entry name" value="TRAP_DctP_sf"/>
</dbReference>
<keyword evidence="6" id="KW-1185">Reference proteome</keyword>
<evidence type="ECO:0000256" key="4">
    <source>
        <dbReference type="SAM" id="SignalP"/>
    </source>
</evidence>
<dbReference type="NCBIfam" id="NF037995">
    <property type="entry name" value="TRAP_S1"/>
    <property type="match status" value="1"/>
</dbReference>
<comment type="subcellular location">
    <subcellularLocation>
        <location evidence="1">Periplasm</location>
    </subcellularLocation>
</comment>
<keyword evidence="3" id="KW-0574">Periplasm</keyword>
<sequence>MTIKTTFRTLLTVSALAMTAFAAGGAPATAETTLRLITGWPTTSFFHVPLQNFVEEVNRRGEGLVQIRIVGGPEVTPLSEQIGSLDLGVNDMWYGTISAFQQRVPEARALVLSDYTAAELRERGSFDLLRPFFDKIGLHYLGYFGSGYTFYVYLNKEPAQTADGDIDLTGMRVRAPFLWHPIMKHVNATPINVEVAELYEALSRGRVDGFGWLDIGLTDFSWQDHTNYRITPNFWQGDVSVLVGKEAWTKLEPEAQELLTEIAIEYELIAHDYMIGLQKAETAALHDAGMQDIELQGEAAAAYLASATEALWDLVEDSSGAENRNTLEAAFTR</sequence>
<reference evidence="5 6" key="1">
    <citation type="submission" date="2017-04" db="EMBL/GenBank/DDBJ databases">
        <authorList>
            <person name="Afonso C.L."/>
            <person name="Miller P.J."/>
            <person name="Scott M.A."/>
            <person name="Spackman E."/>
            <person name="Goraichik I."/>
            <person name="Dimitrov K.M."/>
            <person name="Suarez D.L."/>
            <person name="Swayne D.E."/>
        </authorList>
    </citation>
    <scope>NUCLEOTIDE SEQUENCE [LARGE SCALE GENOMIC DNA]</scope>
    <source>
        <strain evidence="5 6">CGMCC 1.12644</strain>
    </source>
</reference>
<dbReference type="PROSITE" id="PS51318">
    <property type="entry name" value="TAT"/>
    <property type="match status" value="1"/>
</dbReference>
<evidence type="ECO:0000256" key="1">
    <source>
        <dbReference type="ARBA" id="ARBA00004418"/>
    </source>
</evidence>
<gene>
    <name evidence="5" type="ORF">SAMN06295998_11265</name>
</gene>
<dbReference type="OrthoDB" id="6139617at2"/>
<dbReference type="STRING" id="1387277.SAMN06295998_11265"/>
<keyword evidence="2 4" id="KW-0732">Signal</keyword>
<accession>A0A1W2DC23</accession>
<evidence type="ECO:0000313" key="5">
    <source>
        <dbReference type="EMBL" id="SMC94682.1"/>
    </source>
</evidence>
<evidence type="ECO:0000256" key="3">
    <source>
        <dbReference type="ARBA" id="ARBA00022764"/>
    </source>
</evidence>
<dbReference type="AlphaFoldDB" id="A0A1W2DC23"/>
<dbReference type="GO" id="GO:0042597">
    <property type="term" value="C:periplasmic space"/>
    <property type="evidence" value="ECO:0007669"/>
    <property type="project" value="UniProtKB-SubCell"/>
</dbReference>
<dbReference type="InterPro" id="IPR006311">
    <property type="entry name" value="TAT_signal"/>
</dbReference>
<organism evidence="5 6">
    <name type="scientific">Primorskyibacter flagellatus</name>
    <dbReference type="NCBI Taxonomy" id="1387277"/>
    <lineage>
        <taxon>Bacteria</taxon>
        <taxon>Pseudomonadati</taxon>
        <taxon>Pseudomonadota</taxon>
        <taxon>Alphaproteobacteria</taxon>
        <taxon>Rhodobacterales</taxon>
        <taxon>Roseobacteraceae</taxon>
        <taxon>Primorskyibacter</taxon>
    </lineage>
</organism>
<protein>
    <submittedName>
        <fullName evidence="5">TRAP-type C4-dicarboxylate transport system, substrate-binding protein</fullName>
    </submittedName>
</protein>
<dbReference type="GO" id="GO:0055085">
    <property type="term" value="P:transmembrane transport"/>
    <property type="evidence" value="ECO:0007669"/>
    <property type="project" value="InterPro"/>
</dbReference>
<dbReference type="EMBL" id="FWYD01000012">
    <property type="protein sequence ID" value="SMC94682.1"/>
    <property type="molecule type" value="Genomic_DNA"/>
</dbReference>
<feature type="chain" id="PRO_5012393532" evidence="4">
    <location>
        <begin position="23"/>
        <end position="333"/>
    </location>
</feature>
<feature type="signal peptide" evidence="4">
    <location>
        <begin position="1"/>
        <end position="22"/>
    </location>
</feature>
<dbReference type="PANTHER" id="PTHR33376">
    <property type="match status" value="1"/>
</dbReference>
<dbReference type="PANTHER" id="PTHR33376:SF5">
    <property type="entry name" value="EXTRACYTOPLASMIC SOLUTE RECEPTOR PROTEIN"/>
    <property type="match status" value="1"/>
</dbReference>
<dbReference type="Gene3D" id="3.40.190.170">
    <property type="entry name" value="Bacterial extracellular solute-binding protein, family 7"/>
    <property type="match status" value="1"/>
</dbReference>
<proteinExistence type="predicted"/>